<dbReference type="PANTHER" id="PTHR30469:SF16">
    <property type="entry name" value="HAE1 FAMILY EFFLUX PUMP MFP COMPONENT"/>
    <property type="match status" value="1"/>
</dbReference>
<feature type="domain" description="CusB-like beta-barrel" evidence="5">
    <location>
        <begin position="214"/>
        <end position="284"/>
    </location>
</feature>
<reference evidence="6 7" key="1">
    <citation type="submission" date="2023-10" db="EMBL/GenBank/DDBJ databases">
        <title>Rubellicoccus peritrichatus gen. nov., sp. nov., isolated from an algae of coral reef tank.</title>
        <authorList>
            <person name="Luo J."/>
        </authorList>
    </citation>
    <scope>NUCLEOTIDE SEQUENCE [LARGE SCALE GENOMIC DNA]</scope>
    <source>
        <strain evidence="6 7">CR14</strain>
    </source>
</reference>
<dbReference type="GO" id="GO:1990281">
    <property type="term" value="C:efflux pump complex"/>
    <property type="evidence" value="ECO:0007669"/>
    <property type="project" value="TreeGrafter"/>
</dbReference>
<dbReference type="Pfam" id="PF25917">
    <property type="entry name" value="BSH_RND"/>
    <property type="match status" value="1"/>
</dbReference>
<keyword evidence="2" id="KW-0175">Coiled coil</keyword>
<sequence>MLTEKDKLTERTRTGGGKQIVIVILGLIGVVVAGILMWLPPKPREAAGFGGGPAPVIVETASTRTIDDLIEALGTVKANEHTALASKITERVNKVLFEDGQLVKKGDLLVQLDDTEVQALLAEAKAQLAEREAQIERIRSVEDSGALSRSVIDEEMSRYGIARARMDLIEAGVNDRRIVAPFDGQVGLREVSPGQLVTPADTIITISDLTPVKVDFTVPERYISKLKTGQLITATSVAFPDRIFEGEIRSISPNIDPISRAAQIRAFIPNKDHALLPGMLLNILVNLGSDEVLTINEAALIPLANKQYVMVVGADGMAEQIEVEMGRRFPGEVEILGGITPGTQIITQGFRARPGEAVDVKTEEDVFTSR</sequence>
<keyword evidence="3" id="KW-0812">Transmembrane</keyword>
<gene>
    <name evidence="6" type="ORF">RZN69_14145</name>
</gene>
<organism evidence="6 7">
    <name type="scientific">Rubellicoccus peritrichatus</name>
    <dbReference type="NCBI Taxonomy" id="3080537"/>
    <lineage>
        <taxon>Bacteria</taxon>
        <taxon>Pseudomonadati</taxon>
        <taxon>Verrucomicrobiota</taxon>
        <taxon>Opitutia</taxon>
        <taxon>Puniceicoccales</taxon>
        <taxon>Cerasicoccaceae</taxon>
        <taxon>Rubellicoccus</taxon>
    </lineage>
</organism>
<proteinExistence type="inferred from homology"/>
<dbReference type="AlphaFoldDB" id="A0AAQ3L647"/>
<dbReference type="Gene3D" id="2.40.50.100">
    <property type="match status" value="1"/>
</dbReference>
<keyword evidence="3" id="KW-1133">Transmembrane helix</keyword>
<dbReference type="InterPro" id="IPR058792">
    <property type="entry name" value="Beta-barrel_RND_2"/>
</dbReference>
<name>A0AAQ3L647_9BACT</name>
<evidence type="ECO:0000313" key="6">
    <source>
        <dbReference type="EMBL" id="WOO39761.1"/>
    </source>
</evidence>
<dbReference type="Gene3D" id="2.40.420.20">
    <property type="match status" value="1"/>
</dbReference>
<evidence type="ECO:0000259" key="4">
    <source>
        <dbReference type="Pfam" id="PF25917"/>
    </source>
</evidence>
<dbReference type="RefSeq" id="WP_317831766.1">
    <property type="nucleotide sequence ID" value="NZ_CP136920.1"/>
</dbReference>
<dbReference type="KEGG" id="puo:RZN69_14145"/>
<evidence type="ECO:0000256" key="1">
    <source>
        <dbReference type="ARBA" id="ARBA00009477"/>
    </source>
</evidence>
<dbReference type="PANTHER" id="PTHR30469">
    <property type="entry name" value="MULTIDRUG RESISTANCE PROTEIN MDTA"/>
    <property type="match status" value="1"/>
</dbReference>
<dbReference type="FunFam" id="2.40.30.170:FF:000010">
    <property type="entry name" value="Efflux RND transporter periplasmic adaptor subunit"/>
    <property type="match status" value="1"/>
</dbReference>
<feature type="coiled-coil region" evidence="2">
    <location>
        <begin position="112"/>
        <end position="141"/>
    </location>
</feature>
<evidence type="ECO:0000313" key="7">
    <source>
        <dbReference type="Proteomes" id="UP001304300"/>
    </source>
</evidence>
<dbReference type="GO" id="GO:0015562">
    <property type="term" value="F:efflux transmembrane transporter activity"/>
    <property type="evidence" value="ECO:0007669"/>
    <property type="project" value="TreeGrafter"/>
</dbReference>
<dbReference type="Pfam" id="PF25954">
    <property type="entry name" value="Beta-barrel_RND_2"/>
    <property type="match status" value="1"/>
</dbReference>
<keyword evidence="7" id="KW-1185">Reference proteome</keyword>
<dbReference type="InterPro" id="IPR006143">
    <property type="entry name" value="RND_pump_MFP"/>
</dbReference>
<dbReference type="NCBIfam" id="TIGR01730">
    <property type="entry name" value="RND_mfp"/>
    <property type="match status" value="1"/>
</dbReference>
<dbReference type="InterPro" id="IPR058625">
    <property type="entry name" value="MdtA-like_BSH"/>
</dbReference>
<evidence type="ECO:0000259" key="5">
    <source>
        <dbReference type="Pfam" id="PF25954"/>
    </source>
</evidence>
<feature type="domain" description="Multidrug resistance protein MdtA-like barrel-sandwich hybrid" evidence="4">
    <location>
        <begin position="85"/>
        <end position="203"/>
    </location>
</feature>
<dbReference type="Proteomes" id="UP001304300">
    <property type="component" value="Chromosome"/>
</dbReference>
<evidence type="ECO:0000256" key="2">
    <source>
        <dbReference type="SAM" id="Coils"/>
    </source>
</evidence>
<accession>A0AAQ3L647</accession>
<dbReference type="SUPFAM" id="SSF111369">
    <property type="entry name" value="HlyD-like secretion proteins"/>
    <property type="match status" value="1"/>
</dbReference>
<feature type="transmembrane region" description="Helical" evidence="3">
    <location>
        <begin position="20"/>
        <end position="39"/>
    </location>
</feature>
<comment type="similarity">
    <text evidence="1">Belongs to the membrane fusion protein (MFP) (TC 8.A.1) family.</text>
</comment>
<dbReference type="Gene3D" id="2.40.30.170">
    <property type="match status" value="1"/>
</dbReference>
<dbReference type="Gene3D" id="1.10.287.470">
    <property type="entry name" value="Helix hairpin bin"/>
    <property type="match status" value="1"/>
</dbReference>
<protein>
    <submittedName>
        <fullName evidence="6">Efflux RND transporter periplasmic adaptor subunit</fullName>
    </submittedName>
</protein>
<keyword evidence="3" id="KW-0472">Membrane</keyword>
<evidence type="ECO:0000256" key="3">
    <source>
        <dbReference type="SAM" id="Phobius"/>
    </source>
</evidence>
<dbReference type="EMBL" id="CP136920">
    <property type="protein sequence ID" value="WOO39761.1"/>
    <property type="molecule type" value="Genomic_DNA"/>
</dbReference>